<dbReference type="InterPro" id="IPR011004">
    <property type="entry name" value="Trimer_LpxA-like_sf"/>
</dbReference>
<dbReference type="RefSeq" id="WP_010259624.1">
    <property type="nucleotide sequence ID" value="NZ_CAEG01000002.1"/>
</dbReference>
<keyword evidence="2" id="KW-1185">Reference proteome</keyword>
<dbReference type="PANTHER" id="PTHR13061">
    <property type="entry name" value="DYNACTIN SUBUNIT P25"/>
    <property type="match status" value="1"/>
</dbReference>
<reference evidence="1 2" key="1">
    <citation type="submission" date="2016-10" db="EMBL/GenBank/DDBJ databases">
        <authorList>
            <person name="de Groot N.N."/>
        </authorList>
    </citation>
    <scope>NUCLEOTIDE SEQUENCE [LARGE SCALE GENOMIC DNA]</scope>
    <source>
        <strain evidence="1 2">DSM 25383</strain>
    </source>
</reference>
<accession>A0A1H3XTX0</accession>
<dbReference type="Proteomes" id="UP000183253">
    <property type="component" value="Unassembled WGS sequence"/>
</dbReference>
<organism evidence="1 2">
    <name type="scientific">Alistipes timonensis JC136</name>
    <dbReference type="NCBI Taxonomy" id="1033731"/>
    <lineage>
        <taxon>Bacteria</taxon>
        <taxon>Pseudomonadati</taxon>
        <taxon>Bacteroidota</taxon>
        <taxon>Bacteroidia</taxon>
        <taxon>Bacteroidales</taxon>
        <taxon>Rikenellaceae</taxon>
        <taxon>Alistipes</taxon>
    </lineage>
</organism>
<dbReference type="InterPro" id="IPR047324">
    <property type="entry name" value="LbH_gamma_CA-like"/>
</dbReference>
<dbReference type="GO" id="GO:0016740">
    <property type="term" value="F:transferase activity"/>
    <property type="evidence" value="ECO:0007669"/>
    <property type="project" value="UniProtKB-KW"/>
</dbReference>
<name>A0A1H3XTX0_9BACT</name>
<gene>
    <name evidence="1" type="ORF">SAMN05444145_101331</name>
</gene>
<dbReference type="Gene3D" id="2.160.10.10">
    <property type="entry name" value="Hexapeptide repeat proteins"/>
    <property type="match status" value="1"/>
</dbReference>
<evidence type="ECO:0000313" key="1">
    <source>
        <dbReference type="EMBL" id="SEA02826.1"/>
    </source>
</evidence>
<dbReference type="Pfam" id="PF00132">
    <property type="entry name" value="Hexapep"/>
    <property type="match status" value="2"/>
</dbReference>
<proteinExistence type="predicted"/>
<protein>
    <submittedName>
        <fullName evidence="1">Carbonic anhydrase or acetyltransferase, isoleucine patch superfamily</fullName>
    </submittedName>
</protein>
<dbReference type="CDD" id="cd04645">
    <property type="entry name" value="LbH_gamma_CA_like"/>
    <property type="match status" value="1"/>
</dbReference>
<dbReference type="InterPro" id="IPR001451">
    <property type="entry name" value="Hexapep"/>
</dbReference>
<dbReference type="AlphaFoldDB" id="A0A1H3XTX0"/>
<sequence>MALIRKVRGHEPVIGDNTFLAETAVILGDVTIGRDCSIWYNAVLRGDVNRIVIGDRTNIQDGVVLHTIYDKAKHPSQTIIGSDVSVGHNAIIHGAVIEDNCLIGMGATLLDNAHIPSGCIIAANALVLSNAKLEPNSVYAGVPAKKVKEVTEEQREEIIRRTARDYMLYASWYKEDE</sequence>
<dbReference type="SUPFAM" id="SSF51161">
    <property type="entry name" value="Trimeric LpxA-like enzymes"/>
    <property type="match status" value="1"/>
</dbReference>
<dbReference type="PANTHER" id="PTHR13061:SF29">
    <property type="entry name" value="GAMMA CARBONIC ANHYDRASE-LIKE 1, MITOCHONDRIAL-RELATED"/>
    <property type="match status" value="1"/>
</dbReference>
<evidence type="ECO:0000313" key="2">
    <source>
        <dbReference type="Proteomes" id="UP000183253"/>
    </source>
</evidence>
<keyword evidence="1" id="KW-0808">Transferase</keyword>
<dbReference type="STRING" id="1033731.SAMN05444145_101331"/>
<dbReference type="InterPro" id="IPR050484">
    <property type="entry name" value="Transf_Hexapept/Carb_Anhydrase"/>
</dbReference>
<dbReference type="OrthoDB" id="9803036at2"/>
<dbReference type="EMBL" id="FNRI01000001">
    <property type="protein sequence ID" value="SEA02826.1"/>
    <property type="molecule type" value="Genomic_DNA"/>
</dbReference>